<proteinExistence type="inferred from homology"/>
<organism evidence="6 7">
    <name type="scientific">Meloidogyne enterolobii</name>
    <name type="common">Root-knot nematode worm</name>
    <name type="synonym">Meloidogyne mayaguensis</name>
    <dbReference type="NCBI Taxonomy" id="390850"/>
    <lineage>
        <taxon>Eukaryota</taxon>
        <taxon>Metazoa</taxon>
        <taxon>Ecdysozoa</taxon>
        <taxon>Nematoda</taxon>
        <taxon>Chromadorea</taxon>
        <taxon>Rhabditida</taxon>
        <taxon>Tylenchina</taxon>
        <taxon>Tylenchomorpha</taxon>
        <taxon>Tylenchoidea</taxon>
        <taxon>Meloidogynidae</taxon>
        <taxon>Meloidogyninae</taxon>
        <taxon>Meloidogyne</taxon>
    </lineage>
</organism>
<keyword evidence="5" id="KW-1133">Transmembrane helix</keyword>
<comment type="similarity">
    <text evidence="2">Belongs to the nematode transthyretin-like family.</text>
</comment>
<dbReference type="Gene3D" id="2.60.40.3330">
    <property type="match status" value="1"/>
</dbReference>
<dbReference type="GO" id="GO:0005576">
    <property type="term" value="C:extracellular region"/>
    <property type="evidence" value="ECO:0007669"/>
    <property type="project" value="UniProtKB-SubCell"/>
</dbReference>
<protein>
    <submittedName>
        <fullName evidence="6">Uncharacterized protein</fullName>
    </submittedName>
</protein>
<gene>
    <name evidence="6" type="ORF">MENT_LOCUS29897</name>
</gene>
<dbReference type="GO" id="GO:0009986">
    <property type="term" value="C:cell surface"/>
    <property type="evidence" value="ECO:0007669"/>
    <property type="project" value="InterPro"/>
</dbReference>
<dbReference type="AlphaFoldDB" id="A0A6V7VT42"/>
<keyword evidence="3" id="KW-0964">Secreted</keyword>
<evidence type="ECO:0000256" key="1">
    <source>
        <dbReference type="ARBA" id="ARBA00004613"/>
    </source>
</evidence>
<dbReference type="EMBL" id="CAJEWN010000309">
    <property type="protein sequence ID" value="CAD2177989.1"/>
    <property type="molecule type" value="Genomic_DNA"/>
</dbReference>
<dbReference type="Pfam" id="PF01060">
    <property type="entry name" value="TTR-52"/>
    <property type="match status" value="1"/>
</dbReference>
<keyword evidence="4" id="KW-0732">Signal</keyword>
<dbReference type="InterPro" id="IPR001534">
    <property type="entry name" value="Transthyretin-like"/>
</dbReference>
<comment type="caution">
    <text evidence="6">The sequence shown here is derived from an EMBL/GenBank/DDBJ whole genome shotgun (WGS) entry which is preliminary data.</text>
</comment>
<evidence type="ECO:0000313" key="7">
    <source>
        <dbReference type="Proteomes" id="UP000580250"/>
    </source>
</evidence>
<dbReference type="PANTHER" id="PTHR21700">
    <property type="entry name" value="TRANSTHYRETIN-LIKE FAMILY PROTEIN-RELATED"/>
    <property type="match status" value="1"/>
</dbReference>
<keyword evidence="5" id="KW-0472">Membrane</keyword>
<evidence type="ECO:0000256" key="2">
    <source>
        <dbReference type="ARBA" id="ARBA00010112"/>
    </source>
</evidence>
<dbReference type="InterPro" id="IPR038479">
    <property type="entry name" value="Transthyretin-like_sf"/>
</dbReference>
<sequence>MVNNLAIFPFIISFIMFLLIFNSNSMRQQAIGAKGRLLCGSKPAANVLVKLYDKDTGMDPDDQLDSTRTDANGHFQLAGDEREMTNIDPQLKIYHDCNKGINPCPRKWILNLPDKYIYSGRAPPKVYYDMGEVNLEVEIEGESFDCIH</sequence>
<name>A0A6V7VT42_MELEN</name>
<evidence type="ECO:0000256" key="4">
    <source>
        <dbReference type="ARBA" id="ARBA00022729"/>
    </source>
</evidence>
<keyword evidence="5" id="KW-0812">Transmembrane</keyword>
<evidence type="ECO:0000256" key="5">
    <source>
        <dbReference type="SAM" id="Phobius"/>
    </source>
</evidence>
<dbReference type="OrthoDB" id="5798901at2759"/>
<accession>A0A6V7VT42</accession>
<evidence type="ECO:0000256" key="3">
    <source>
        <dbReference type="ARBA" id="ARBA00022525"/>
    </source>
</evidence>
<reference evidence="6 7" key="1">
    <citation type="submission" date="2020-08" db="EMBL/GenBank/DDBJ databases">
        <authorList>
            <person name="Koutsovoulos G."/>
            <person name="Danchin GJ E."/>
        </authorList>
    </citation>
    <scope>NUCLEOTIDE SEQUENCE [LARGE SCALE GENOMIC DNA]</scope>
</reference>
<dbReference type="Proteomes" id="UP000580250">
    <property type="component" value="Unassembled WGS sequence"/>
</dbReference>
<feature type="transmembrane region" description="Helical" evidence="5">
    <location>
        <begin position="6"/>
        <end position="24"/>
    </location>
</feature>
<evidence type="ECO:0000313" key="6">
    <source>
        <dbReference type="EMBL" id="CAD2177989.1"/>
    </source>
</evidence>
<comment type="subcellular location">
    <subcellularLocation>
        <location evidence="1">Secreted</location>
    </subcellularLocation>
</comment>